<evidence type="ECO:0000313" key="10">
    <source>
        <dbReference type="Proteomes" id="UP000800041"/>
    </source>
</evidence>
<dbReference type="InterPro" id="IPR006603">
    <property type="entry name" value="PQ-loop_rpt"/>
</dbReference>
<dbReference type="EMBL" id="ML977177">
    <property type="protein sequence ID" value="KAF1983131.1"/>
    <property type="molecule type" value="Genomic_DNA"/>
</dbReference>
<evidence type="ECO:0000256" key="7">
    <source>
        <dbReference type="SAM" id="MobiDB-lite"/>
    </source>
</evidence>
<evidence type="ECO:0000313" key="9">
    <source>
        <dbReference type="EMBL" id="KAF1983131.1"/>
    </source>
</evidence>
<dbReference type="PANTHER" id="PTHR16201:SF34">
    <property type="entry name" value="LYSOSOMAL AMINO ACID TRANSPORTER 1"/>
    <property type="match status" value="1"/>
</dbReference>
<dbReference type="Proteomes" id="UP000800041">
    <property type="component" value="Unassembled WGS sequence"/>
</dbReference>
<gene>
    <name evidence="9" type="ORF">K402DRAFT_448313</name>
</gene>
<accession>A0A6G1GQC3</accession>
<keyword evidence="3 8" id="KW-1133">Transmembrane helix</keyword>
<dbReference type="GO" id="GO:0034488">
    <property type="term" value="P:basic amino acid transmembrane export from vacuole"/>
    <property type="evidence" value="ECO:0007669"/>
    <property type="project" value="TreeGrafter"/>
</dbReference>
<dbReference type="FunFam" id="1.20.1280.290:FF:000009">
    <property type="entry name" value="PQ loop repeat family protein"/>
    <property type="match status" value="1"/>
</dbReference>
<reference evidence="9" key="1">
    <citation type="journal article" date="2020" name="Stud. Mycol.">
        <title>101 Dothideomycetes genomes: a test case for predicting lifestyles and emergence of pathogens.</title>
        <authorList>
            <person name="Haridas S."/>
            <person name="Albert R."/>
            <person name="Binder M."/>
            <person name="Bloem J."/>
            <person name="Labutti K."/>
            <person name="Salamov A."/>
            <person name="Andreopoulos B."/>
            <person name="Baker S."/>
            <person name="Barry K."/>
            <person name="Bills G."/>
            <person name="Bluhm B."/>
            <person name="Cannon C."/>
            <person name="Castanera R."/>
            <person name="Culley D."/>
            <person name="Daum C."/>
            <person name="Ezra D."/>
            <person name="Gonzalez J."/>
            <person name="Henrissat B."/>
            <person name="Kuo A."/>
            <person name="Liang C."/>
            <person name="Lipzen A."/>
            <person name="Lutzoni F."/>
            <person name="Magnuson J."/>
            <person name="Mondo S."/>
            <person name="Nolan M."/>
            <person name="Ohm R."/>
            <person name="Pangilinan J."/>
            <person name="Park H.-J."/>
            <person name="Ramirez L."/>
            <person name="Alfaro M."/>
            <person name="Sun H."/>
            <person name="Tritt A."/>
            <person name="Yoshinaga Y."/>
            <person name="Zwiers L.-H."/>
            <person name="Turgeon B."/>
            <person name="Goodwin S."/>
            <person name="Spatafora J."/>
            <person name="Crous P."/>
            <person name="Grigoriev I."/>
        </authorList>
    </citation>
    <scope>NUCLEOTIDE SEQUENCE</scope>
    <source>
        <strain evidence="9">CBS 113979</strain>
    </source>
</reference>
<comment type="catalytic activity">
    <reaction evidence="6">
        <text>L-histidine(out) + L-arginine(in) = L-histidine(in) + L-arginine(out)</text>
        <dbReference type="Rhea" id="RHEA:71063"/>
        <dbReference type="ChEBI" id="CHEBI:32682"/>
        <dbReference type="ChEBI" id="CHEBI:57595"/>
    </reaction>
</comment>
<feature type="transmembrane region" description="Helical" evidence="8">
    <location>
        <begin position="33"/>
        <end position="55"/>
    </location>
</feature>
<feature type="transmembrane region" description="Helical" evidence="8">
    <location>
        <begin position="97"/>
        <end position="121"/>
    </location>
</feature>
<dbReference type="GO" id="GO:0000329">
    <property type="term" value="C:fungal-type vacuole membrane"/>
    <property type="evidence" value="ECO:0007669"/>
    <property type="project" value="TreeGrafter"/>
</dbReference>
<feature type="region of interest" description="Disordered" evidence="7">
    <location>
        <begin position="199"/>
        <end position="228"/>
    </location>
</feature>
<keyword evidence="4 8" id="KW-0472">Membrane</keyword>
<dbReference type="AlphaFoldDB" id="A0A6G1GQC3"/>
<dbReference type="SMART" id="SM00679">
    <property type="entry name" value="CTNS"/>
    <property type="match status" value="2"/>
</dbReference>
<dbReference type="GO" id="GO:0015174">
    <property type="term" value="F:basic amino acid transmembrane transporter activity"/>
    <property type="evidence" value="ECO:0007669"/>
    <property type="project" value="TreeGrafter"/>
</dbReference>
<keyword evidence="10" id="KW-1185">Reference proteome</keyword>
<evidence type="ECO:0000256" key="4">
    <source>
        <dbReference type="ARBA" id="ARBA00023136"/>
    </source>
</evidence>
<proteinExistence type="inferred from homology"/>
<comment type="subcellular location">
    <subcellularLocation>
        <location evidence="1">Membrane</location>
        <topology evidence="1">Multi-pass membrane protein</topology>
    </subcellularLocation>
</comment>
<feature type="region of interest" description="Disordered" evidence="7">
    <location>
        <begin position="162"/>
        <end position="181"/>
    </location>
</feature>
<protein>
    <recommendedName>
        <fullName evidence="11">PQ-loop-domain-containing protein</fullName>
    </recommendedName>
</protein>
<feature type="compositionally biased region" description="Basic and acidic residues" evidence="7">
    <location>
        <begin position="162"/>
        <end position="177"/>
    </location>
</feature>
<dbReference type="Pfam" id="PF04193">
    <property type="entry name" value="PQ-loop"/>
    <property type="match status" value="2"/>
</dbReference>
<dbReference type="Gene3D" id="1.20.1280.290">
    <property type="match status" value="2"/>
</dbReference>
<name>A0A6G1GQC3_9PEZI</name>
<comment type="similarity">
    <text evidence="5">Belongs to the laat-1 family.</text>
</comment>
<evidence type="ECO:0000256" key="1">
    <source>
        <dbReference type="ARBA" id="ARBA00004141"/>
    </source>
</evidence>
<evidence type="ECO:0000256" key="2">
    <source>
        <dbReference type="ARBA" id="ARBA00022692"/>
    </source>
</evidence>
<evidence type="ECO:0000256" key="8">
    <source>
        <dbReference type="SAM" id="Phobius"/>
    </source>
</evidence>
<dbReference type="InterPro" id="IPR051415">
    <property type="entry name" value="LAAT-1"/>
</dbReference>
<sequence length="473" mass="51451">MSVFSYADGNLPEYCEPANAFLFNFSSTFHTCIPTNVAFVSTLLGTLSIIAWLFAQLPQIYKNYTLRSSSGLSIIFLSEWLLGDVSNLLGCVFTQQALWQVIIACYYVFVDCCLCGQWLWYEHLQHGRPLRRAWWPVRGAGGRRDSGGDMQQVLEGVSITPVEDRHAPSKPAEEGSKPIHLPIPRGTGMGMFRMPKFSFTNSPSKEDDSRLSTSSSSRTINRIGGNGNSPMPSPKTVLYISLLLAVVARASPVAVHIPTSPDTPTPSSSPSSAIDTAGTILSWLSTLLYLCSRLPQLYKNHLRRSTSGLSPVLFVAAFFGNSFYTLSITTNPCAWGSYPPHGLGGWVGHDGNDRQTWIRRAAPFWLGAAGVLVMDAAVGFQFLAYGDGTEGGDAVAPVIVVEDDGEGTRRTWRRVSGWLRGWVPSVSIAGTPRPGTPADARASPLSRASQSIFIGYMTPFSEVTEVMPHDPAC</sequence>
<evidence type="ECO:0000256" key="6">
    <source>
        <dbReference type="ARBA" id="ARBA00050768"/>
    </source>
</evidence>
<evidence type="ECO:0000256" key="5">
    <source>
        <dbReference type="ARBA" id="ARBA00038039"/>
    </source>
</evidence>
<keyword evidence="2 8" id="KW-0812">Transmembrane</keyword>
<dbReference type="PANTHER" id="PTHR16201">
    <property type="entry name" value="SEVEN TRANSMEMBRANE PROTEIN 1-RELATED"/>
    <property type="match status" value="1"/>
</dbReference>
<dbReference type="OrthoDB" id="8048523at2759"/>
<evidence type="ECO:0000256" key="3">
    <source>
        <dbReference type="ARBA" id="ARBA00022989"/>
    </source>
</evidence>
<organism evidence="9 10">
    <name type="scientific">Aulographum hederae CBS 113979</name>
    <dbReference type="NCBI Taxonomy" id="1176131"/>
    <lineage>
        <taxon>Eukaryota</taxon>
        <taxon>Fungi</taxon>
        <taxon>Dikarya</taxon>
        <taxon>Ascomycota</taxon>
        <taxon>Pezizomycotina</taxon>
        <taxon>Dothideomycetes</taxon>
        <taxon>Pleosporomycetidae</taxon>
        <taxon>Aulographales</taxon>
        <taxon>Aulographaceae</taxon>
    </lineage>
</organism>
<evidence type="ECO:0008006" key="11">
    <source>
        <dbReference type="Google" id="ProtNLM"/>
    </source>
</evidence>